<accession>G2Y9Z1</accession>
<name>G2Y9Z1_BOTF4</name>
<gene>
    <name evidence="1" type="ORF">BofuT4_uP027380.1</name>
</gene>
<reference evidence="2" key="1">
    <citation type="journal article" date="2011" name="PLoS Genet.">
        <title>Genomic analysis of the necrotrophic fungal pathogens Sclerotinia sclerotiorum and Botrytis cinerea.</title>
        <authorList>
            <person name="Amselem J."/>
            <person name="Cuomo C.A."/>
            <person name="van Kan J.A."/>
            <person name="Viaud M."/>
            <person name="Benito E.P."/>
            <person name="Couloux A."/>
            <person name="Coutinho P.M."/>
            <person name="de Vries R.P."/>
            <person name="Dyer P.S."/>
            <person name="Fillinger S."/>
            <person name="Fournier E."/>
            <person name="Gout L."/>
            <person name="Hahn M."/>
            <person name="Kohn L."/>
            <person name="Lapalu N."/>
            <person name="Plummer K.M."/>
            <person name="Pradier J.M."/>
            <person name="Quevillon E."/>
            <person name="Sharon A."/>
            <person name="Simon A."/>
            <person name="ten Have A."/>
            <person name="Tudzynski B."/>
            <person name="Tudzynski P."/>
            <person name="Wincker P."/>
            <person name="Andrew M."/>
            <person name="Anthouard V."/>
            <person name="Beever R.E."/>
            <person name="Beffa R."/>
            <person name="Benoit I."/>
            <person name="Bouzid O."/>
            <person name="Brault B."/>
            <person name="Chen Z."/>
            <person name="Choquer M."/>
            <person name="Collemare J."/>
            <person name="Cotton P."/>
            <person name="Danchin E.G."/>
            <person name="Da Silva C."/>
            <person name="Gautier A."/>
            <person name="Giraud C."/>
            <person name="Giraud T."/>
            <person name="Gonzalez C."/>
            <person name="Grossetete S."/>
            <person name="Guldener U."/>
            <person name="Henrissat B."/>
            <person name="Howlett B.J."/>
            <person name="Kodira C."/>
            <person name="Kretschmer M."/>
            <person name="Lappartient A."/>
            <person name="Leroch M."/>
            <person name="Levis C."/>
            <person name="Mauceli E."/>
            <person name="Neuveglise C."/>
            <person name="Oeser B."/>
            <person name="Pearson M."/>
            <person name="Poulain J."/>
            <person name="Poussereau N."/>
            <person name="Quesneville H."/>
            <person name="Rascle C."/>
            <person name="Schumacher J."/>
            <person name="Segurens B."/>
            <person name="Sexton A."/>
            <person name="Silva E."/>
            <person name="Sirven C."/>
            <person name="Soanes D.M."/>
            <person name="Talbot N.J."/>
            <person name="Templeton M."/>
            <person name="Yandava C."/>
            <person name="Yarden O."/>
            <person name="Zeng Q."/>
            <person name="Rollins J.A."/>
            <person name="Lebrun M.H."/>
            <person name="Dickman M."/>
        </authorList>
    </citation>
    <scope>NUCLEOTIDE SEQUENCE [LARGE SCALE GENOMIC DNA]</scope>
    <source>
        <strain evidence="2">T4</strain>
    </source>
</reference>
<proteinExistence type="predicted"/>
<evidence type="ECO:0000313" key="1">
    <source>
        <dbReference type="EMBL" id="CCD49368.1"/>
    </source>
</evidence>
<dbReference type="AlphaFoldDB" id="G2Y9Z1"/>
<dbReference type="HOGENOM" id="CLU_3384672_0_0_1"/>
<dbReference type="EMBL" id="FQ790302">
    <property type="protein sequence ID" value="CCD49368.1"/>
    <property type="molecule type" value="Genomic_DNA"/>
</dbReference>
<protein>
    <submittedName>
        <fullName evidence="1">Uncharacterized protein</fullName>
    </submittedName>
</protein>
<organism evidence="1 2">
    <name type="scientific">Botryotinia fuckeliana (strain T4)</name>
    <name type="common">Noble rot fungus</name>
    <name type="synonym">Botrytis cinerea</name>
    <dbReference type="NCBI Taxonomy" id="999810"/>
    <lineage>
        <taxon>Eukaryota</taxon>
        <taxon>Fungi</taxon>
        <taxon>Dikarya</taxon>
        <taxon>Ascomycota</taxon>
        <taxon>Pezizomycotina</taxon>
        <taxon>Leotiomycetes</taxon>
        <taxon>Helotiales</taxon>
        <taxon>Sclerotiniaceae</taxon>
        <taxon>Botrytis</taxon>
    </lineage>
</organism>
<evidence type="ECO:0000313" key="2">
    <source>
        <dbReference type="Proteomes" id="UP000008177"/>
    </source>
</evidence>
<dbReference type="InParanoid" id="G2Y9Z1"/>
<sequence length="33" mass="3451">MSLTTINGNLFLGSDLGTLQMKGLKNGTLQGVQ</sequence>
<dbReference type="Proteomes" id="UP000008177">
    <property type="component" value="Unplaced contigs"/>
</dbReference>